<evidence type="ECO:0000313" key="5">
    <source>
        <dbReference type="EMBL" id="CAL2105660.1"/>
    </source>
</evidence>
<evidence type="ECO:0000259" key="4">
    <source>
        <dbReference type="Pfam" id="PF01420"/>
    </source>
</evidence>
<keyword evidence="3" id="KW-0238">DNA-binding</keyword>
<dbReference type="InterPro" id="IPR044946">
    <property type="entry name" value="Restrct_endonuc_typeI_TRD_sf"/>
</dbReference>
<dbReference type="GO" id="GO:0009035">
    <property type="term" value="F:type I site-specific deoxyribonuclease activity"/>
    <property type="evidence" value="ECO:0007669"/>
    <property type="project" value="UniProtKB-EC"/>
</dbReference>
<name>A0ABP1FAS3_9FLAO</name>
<proteinExistence type="inferred from homology"/>
<keyword evidence="5" id="KW-0378">Hydrolase</keyword>
<protein>
    <submittedName>
        <fullName evidence="5">Type I restriction enzyme, S subunit</fullName>
        <ecNumber evidence="5">3.1.21.3</ecNumber>
    </submittedName>
</protein>
<dbReference type="InterPro" id="IPR000055">
    <property type="entry name" value="Restrct_endonuc_typeI_TRD"/>
</dbReference>
<comment type="caution">
    <text evidence="5">The sequence shown here is derived from an EMBL/GenBank/DDBJ whole genome shotgun (WGS) entry which is preliminary data.</text>
</comment>
<dbReference type="Gene3D" id="3.90.220.20">
    <property type="entry name" value="DNA methylase specificity domains"/>
    <property type="match status" value="2"/>
</dbReference>
<gene>
    <name evidence="5" type="ORF">T190115A13A_170083</name>
</gene>
<dbReference type="Proteomes" id="UP001497602">
    <property type="component" value="Unassembled WGS sequence"/>
</dbReference>
<dbReference type="RefSeq" id="WP_348737465.1">
    <property type="nucleotide sequence ID" value="NZ_CAXJRC010000008.1"/>
</dbReference>
<keyword evidence="6" id="KW-1185">Reference proteome</keyword>
<dbReference type="SUPFAM" id="SSF116734">
    <property type="entry name" value="DNA methylase specificity domain"/>
    <property type="match status" value="2"/>
</dbReference>
<keyword evidence="2" id="KW-0680">Restriction system</keyword>
<evidence type="ECO:0000256" key="2">
    <source>
        <dbReference type="ARBA" id="ARBA00022747"/>
    </source>
</evidence>
<organism evidence="5 6">
    <name type="scientific">Tenacibaculum vairaonense</name>
    <dbReference type="NCBI Taxonomy" id="3137860"/>
    <lineage>
        <taxon>Bacteria</taxon>
        <taxon>Pseudomonadati</taxon>
        <taxon>Bacteroidota</taxon>
        <taxon>Flavobacteriia</taxon>
        <taxon>Flavobacteriales</taxon>
        <taxon>Flavobacteriaceae</taxon>
        <taxon>Tenacibaculum</taxon>
    </lineage>
</organism>
<dbReference type="Pfam" id="PF01420">
    <property type="entry name" value="Methylase_S"/>
    <property type="match status" value="1"/>
</dbReference>
<dbReference type="EMBL" id="CAXJRC010000008">
    <property type="protein sequence ID" value="CAL2105660.1"/>
    <property type="molecule type" value="Genomic_DNA"/>
</dbReference>
<evidence type="ECO:0000313" key="6">
    <source>
        <dbReference type="Proteomes" id="UP001497602"/>
    </source>
</evidence>
<evidence type="ECO:0000256" key="3">
    <source>
        <dbReference type="ARBA" id="ARBA00023125"/>
    </source>
</evidence>
<dbReference type="InterPro" id="IPR052021">
    <property type="entry name" value="Type-I_RS_S_subunit"/>
</dbReference>
<dbReference type="Gene3D" id="1.10.287.1120">
    <property type="entry name" value="Bipartite methylase S protein"/>
    <property type="match status" value="1"/>
</dbReference>
<dbReference type="EC" id="3.1.21.3" evidence="5"/>
<evidence type="ECO:0000256" key="1">
    <source>
        <dbReference type="ARBA" id="ARBA00010923"/>
    </source>
</evidence>
<reference evidence="5 6" key="1">
    <citation type="submission" date="2024-05" db="EMBL/GenBank/DDBJ databases">
        <authorList>
            <person name="Duchaud E."/>
        </authorList>
    </citation>
    <scope>NUCLEOTIDE SEQUENCE [LARGE SCALE GENOMIC DNA]</scope>
    <source>
        <strain evidence="5">Ena-SAMPLE-TAB-13-05-2024-13:56:06:370-140305</strain>
    </source>
</reference>
<feature type="domain" description="Type I restriction modification DNA specificity" evidence="4">
    <location>
        <begin position="21"/>
        <end position="171"/>
    </location>
</feature>
<comment type="similarity">
    <text evidence="1">Belongs to the type-I restriction system S methylase family.</text>
</comment>
<dbReference type="PANTHER" id="PTHR30408">
    <property type="entry name" value="TYPE-1 RESTRICTION ENZYME ECOKI SPECIFICITY PROTEIN"/>
    <property type="match status" value="1"/>
</dbReference>
<sequence>MKVVKLKEVISEFIVPMRDKPKVFSGSIPWCKIEDISGKYLYGSKSHKYVSNKTIELMNLKVYPLNTLLFTCSATIGVTAITKVSLCTNQTFIGLVPSNKIDVEFLYYYLFLIGKDLKKAASVTTIPYLSRMFFENLELEIPDRIIQESNSKILSDLDAKIELNNKINQELGAMAKLLYDYWFVQFDFPNKEGKPYKSSGGKMIYSEALKREIPEGWEIEKLSFSCKIIDCLHSKKSDYSFEDEKYYLLQLNNIRNDGLIDLSKKYYVSSIDYNKWTGRIEVQDNDLVITNAGRVAGLAQIPKFVIAGIGRNITAIRPETIEPTFLYYTFKGAEMERQIKLNTDTGSFFNSLNVRGIKELLVVRPPKDLEEKFEQITLPQRRKRELNQKENQKLAELRDWLLPMLMNGQVTVGNYKETDSNLGVVAEKESKYGE</sequence>
<accession>A0ABP1FAS3</accession>
<dbReference type="PANTHER" id="PTHR30408:SF12">
    <property type="entry name" value="TYPE I RESTRICTION ENZYME MJAVIII SPECIFICITY SUBUNIT"/>
    <property type="match status" value="1"/>
</dbReference>